<reference evidence="2 3" key="1">
    <citation type="journal article" date="2020" name="Nature">
        <title>Six reference-quality genomes reveal evolution of bat adaptations.</title>
        <authorList>
            <person name="Jebb D."/>
            <person name="Huang Z."/>
            <person name="Pippel M."/>
            <person name="Hughes G.M."/>
            <person name="Lavrichenko K."/>
            <person name="Devanna P."/>
            <person name="Winkler S."/>
            <person name="Jermiin L.S."/>
            <person name="Skirmuntt E.C."/>
            <person name="Katzourakis A."/>
            <person name="Burkitt-Gray L."/>
            <person name="Ray D.A."/>
            <person name="Sullivan K.A.M."/>
            <person name="Roscito J.G."/>
            <person name="Kirilenko B.M."/>
            <person name="Davalos L.M."/>
            <person name="Corthals A.P."/>
            <person name="Power M.L."/>
            <person name="Jones G."/>
            <person name="Ransome R.D."/>
            <person name="Dechmann D.K.N."/>
            <person name="Locatelli A.G."/>
            <person name="Puechmaille S.J."/>
            <person name="Fedrigo O."/>
            <person name="Jarvis E.D."/>
            <person name="Hiller M."/>
            <person name="Vernes S.C."/>
            <person name="Myers E.W."/>
            <person name="Teeling E.C."/>
        </authorList>
    </citation>
    <scope>NUCLEOTIDE SEQUENCE [LARGE SCALE GENOMIC DNA]</scope>
    <source>
        <strain evidence="2">MRhiFer1</strain>
        <tissue evidence="2">Lung</tissue>
    </source>
</reference>
<dbReference type="Proteomes" id="UP000585614">
    <property type="component" value="Unassembled WGS sequence"/>
</dbReference>
<accession>A0A7J8AW07</accession>
<feature type="region of interest" description="Disordered" evidence="1">
    <location>
        <begin position="24"/>
        <end position="51"/>
    </location>
</feature>
<feature type="compositionally biased region" description="Basic and acidic residues" evidence="1">
    <location>
        <begin position="33"/>
        <end position="51"/>
    </location>
</feature>
<evidence type="ECO:0000256" key="1">
    <source>
        <dbReference type="SAM" id="MobiDB-lite"/>
    </source>
</evidence>
<sequence length="146" mass="17082">MGHSESSPKGEILAMQACLKKQEKSQKNNLTLHLRDPGKEQQTKPEVSTKKEIIKSRAEINKIEANLNTKINETKSCFSEKINKIDKTITRHIKKKRELTQINKIRNERGEVTTDTTEIQKILTKYKTTRNYMPTNWTVWKKWINS</sequence>
<organism evidence="2 3">
    <name type="scientific">Rhinolophus ferrumequinum</name>
    <name type="common">Greater horseshoe bat</name>
    <dbReference type="NCBI Taxonomy" id="59479"/>
    <lineage>
        <taxon>Eukaryota</taxon>
        <taxon>Metazoa</taxon>
        <taxon>Chordata</taxon>
        <taxon>Craniata</taxon>
        <taxon>Vertebrata</taxon>
        <taxon>Euteleostomi</taxon>
        <taxon>Mammalia</taxon>
        <taxon>Eutheria</taxon>
        <taxon>Laurasiatheria</taxon>
        <taxon>Chiroptera</taxon>
        <taxon>Yinpterochiroptera</taxon>
        <taxon>Rhinolophoidea</taxon>
        <taxon>Rhinolophidae</taxon>
        <taxon>Rhinolophinae</taxon>
        <taxon>Rhinolophus</taxon>
    </lineage>
</organism>
<proteinExistence type="predicted"/>
<protein>
    <submittedName>
        <fullName evidence="2">Uncharacterized protein</fullName>
    </submittedName>
</protein>
<gene>
    <name evidence="2" type="ORF">mRhiFer1_007961</name>
</gene>
<comment type="caution">
    <text evidence="2">The sequence shown here is derived from an EMBL/GenBank/DDBJ whole genome shotgun (WGS) entry which is preliminary data.</text>
</comment>
<evidence type="ECO:0000313" key="3">
    <source>
        <dbReference type="Proteomes" id="UP000585614"/>
    </source>
</evidence>
<name>A0A7J8AW07_RHIFE</name>
<dbReference type="AlphaFoldDB" id="A0A7J8AW07"/>
<evidence type="ECO:0000313" key="2">
    <source>
        <dbReference type="EMBL" id="KAF6390405.1"/>
    </source>
</evidence>
<dbReference type="EMBL" id="JACAGC010000001">
    <property type="protein sequence ID" value="KAF6390405.1"/>
    <property type="molecule type" value="Genomic_DNA"/>
</dbReference>